<accession>A0A5B0SKK7</accession>
<protein>
    <submittedName>
        <fullName evidence="3">Uncharacterized protein</fullName>
    </submittedName>
</protein>
<proteinExistence type="predicted"/>
<evidence type="ECO:0000313" key="3">
    <source>
        <dbReference type="EMBL" id="KAA1138357.1"/>
    </source>
</evidence>
<feature type="chain" id="PRO_5036366754" evidence="1">
    <location>
        <begin position="23"/>
        <end position="57"/>
    </location>
</feature>
<organism evidence="3 5">
    <name type="scientific">Puccinia graminis f. sp. tritici</name>
    <dbReference type="NCBI Taxonomy" id="56615"/>
    <lineage>
        <taxon>Eukaryota</taxon>
        <taxon>Fungi</taxon>
        <taxon>Dikarya</taxon>
        <taxon>Basidiomycota</taxon>
        <taxon>Pucciniomycotina</taxon>
        <taxon>Pucciniomycetes</taxon>
        <taxon>Pucciniales</taxon>
        <taxon>Pucciniaceae</taxon>
        <taxon>Puccinia</taxon>
    </lineage>
</organism>
<feature type="signal peptide" evidence="1">
    <location>
        <begin position="1"/>
        <end position="22"/>
    </location>
</feature>
<evidence type="ECO:0000256" key="1">
    <source>
        <dbReference type="SAM" id="SignalP"/>
    </source>
</evidence>
<dbReference type="Proteomes" id="UP000325313">
    <property type="component" value="Unassembled WGS sequence"/>
</dbReference>
<dbReference type="OrthoDB" id="10532531at2759"/>
<comment type="caution">
    <text evidence="3">The sequence shown here is derived from an EMBL/GenBank/DDBJ whole genome shotgun (WGS) entry which is preliminary data.</text>
</comment>
<evidence type="ECO:0000313" key="5">
    <source>
        <dbReference type="Proteomes" id="UP000325313"/>
    </source>
</evidence>
<dbReference type="Proteomes" id="UP000324748">
    <property type="component" value="Unassembled WGS sequence"/>
</dbReference>
<dbReference type="EMBL" id="VDEP01000003">
    <property type="protein sequence ID" value="KAA1138357.1"/>
    <property type="molecule type" value="Genomic_DNA"/>
</dbReference>
<name>A0A5B0SKK7_PUCGR</name>
<evidence type="ECO:0000313" key="4">
    <source>
        <dbReference type="Proteomes" id="UP000324748"/>
    </source>
</evidence>
<keyword evidence="1" id="KW-0732">Signal</keyword>
<evidence type="ECO:0000313" key="2">
    <source>
        <dbReference type="EMBL" id="KAA1087566.1"/>
    </source>
</evidence>
<dbReference type="EMBL" id="VSWC01000105">
    <property type="protein sequence ID" value="KAA1087566.1"/>
    <property type="molecule type" value="Genomic_DNA"/>
</dbReference>
<gene>
    <name evidence="2" type="ORF">PGT21_033732</name>
    <name evidence="3" type="ORF">PGTUg99_032776</name>
</gene>
<reference evidence="4 5" key="1">
    <citation type="submission" date="2019-05" db="EMBL/GenBank/DDBJ databases">
        <title>Emergence of the Ug99 lineage of the wheat stem rust pathogen through somatic hybridization.</title>
        <authorList>
            <person name="Li F."/>
            <person name="Upadhyaya N.M."/>
            <person name="Sperschneider J."/>
            <person name="Matny O."/>
            <person name="Nguyen-Phuc H."/>
            <person name="Mago R."/>
            <person name="Raley C."/>
            <person name="Miller M.E."/>
            <person name="Silverstein K.A.T."/>
            <person name="Henningsen E."/>
            <person name="Hirsch C.D."/>
            <person name="Visser B."/>
            <person name="Pretorius Z.A."/>
            <person name="Steffenson B.J."/>
            <person name="Schwessinger B."/>
            <person name="Dodds P.N."/>
            <person name="Figueroa M."/>
        </authorList>
    </citation>
    <scope>NUCLEOTIDE SEQUENCE [LARGE SCALE GENOMIC DNA]</scope>
    <source>
        <strain evidence="2">21-0</strain>
        <strain evidence="3 5">Ug99</strain>
    </source>
</reference>
<dbReference type="AlphaFoldDB" id="A0A5B0SKK7"/>
<sequence length="57" mass="6609">MNRSSSALFVALLFAFFSSSLTTIIRDPHVSAQFETWNYHQTSHKVGQRWQNHPESD</sequence>
<keyword evidence="4" id="KW-1185">Reference proteome</keyword>